<dbReference type="Proteomes" id="UP001162131">
    <property type="component" value="Unassembled WGS sequence"/>
</dbReference>
<keyword evidence="1" id="KW-0812">Transmembrane</keyword>
<sequence>MVGTNIGILIYMVDDITHTDSLETFHHLGQIMIYISSISGLSRSIDLGLTRGIAGLAKNLEYLENNVKALSDLKTTILDDKSRWNYCVSSDIVVKNIIPVWEFERDDFKLQKYNLYDTVSLFIEHVIFIQEKGLLEDARQKDIDYRNHLKWLMINSLSFSYHYIENALSDLVDCETNRVEETSIRINSLLMLGIFILMICLGILLYFIAFLKVHYEKFWNFIKKTVVANYLFIRQASLDRLVSVHGSDLGQDYSFTQKPAATKNFYIKTTLSWKFIWRLSFLGVVSLSFYLLILLYFYKDCEIYMINRPKLLQTLNIRRSLLSQIGFYARDAYRPIAIGYYPNSYSFANSSSEFPSLISYYKTHSYALCESNFKSLISHKLGKNFYESAKYSEYVLDFGIRAAINIFHFDSYYIGNSAFISGKEYSDYISHFMVLQDALADAFDMANTSSKQVISGQLNLIIWVTAIFSAGLVLLYLAYFLPFFEKQTYFLRKMKILPKMILMSEKDFKTKF</sequence>
<protein>
    <submittedName>
        <fullName evidence="2">Uncharacterized protein</fullName>
    </submittedName>
</protein>
<dbReference type="EMBL" id="CAJZBQ010000039">
    <property type="protein sequence ID" value="CAG9325613.1"/>
    <property type="molecule type" value="Genomic_DNA"/>
</dbReference>
<reference evidence="2" key="1">
    <citation type="submission" date="2021-09" db="EMBL/GenBank/DDBJ databases">
        <authorList>
            <consortium name="AG Swart"/>
            <person name="Singh M."/>
            <person name="Singh A."/>
            <person name="Seah K."/>
            <person name="Emmerich C."/>
        </authorList>
    </citation>
    <scope>NUCLEOTIDE SEQUENCE</scope>
    <source>
        <strain evidence="2">ATCC30299</strain>
    </source>
</reference>
<organism evidence="2 3">
    <name type="scientific">Blepharisma stoltei</name>
    <dbReference type="NCBI Taxonomy" id="1481888"/>
    <lineage>
        <taxon>Eukaryota</taxon>
        <taxon>Sar</taxon>
        <taxon>Alveolata</taxon>
        <taxon>Ciliophora</taxon>
        <taxon>Postciliodesmatophora</taxon>
        <taxon>Heterotrichea</taxon>
        <taxon>Heterotrichida</taxon>
        <taxon>Blepharismidae</taxon>
        <taxon>Blepharisma</taxon>
    </lineage>
</organism>
<evidence type="ECO:0000313" key="2">
    <source>
        <dbReference type="EMBL" id="CAG9325613.1"/>
    </source>
</evidence>
<comment type="caution">
    <text evidence="2">The sequence shown here is derived from an EMBL/GenBank/DDBJ whole genome shotgun (WGS) entry which is preliminary data.</text>
</comment>
<evidence type="ECO:0000256" key="1">
    <source>
        <dbReference type="SAM" id="Phobius"/>
    </source>
</evidence>
<feature type="transmembrane region" description="Helical" evidence="1">
    <location>
        <begin position="189"/>
        <end position="211"/>
    </location>
</feature>
<dbReference type="AlphaFoldDB" id="A0AAU9JIU1"/>
<proteinExistence type="predicted"/>
<gene>
    <name evidence="2" type="ORF">BSTOLATCC_MIC39423</name>
</gene>
<keyword evidence="1" id="KW-0472">Membrane</keyword>
<feature type="transmembrane region" description="Helical" evidence="1">
    <location>
        <begin position="275"/>
        <end position="298"/>
    </location>
</feature>
<keyword evidence="3" id="KW-1185">Reference proteome</keyword>
<feature type="transmembrane region" description="Helical" evidence="1">
    <location>
        <begin position="460"/>
        <end position="484"/>
    </location>
</feature>
<name>A0AAU9JIU1_9CILI</name>
<evidence type="ECO:0000313" key="3">
    <source>
        <dbReference type="Proteomes" id="UP001162131"/>
    </source>
</evidence>
<accession>A0AAU9JIU1</accession>
<keyword evidence="1" id="KW-1133">Transmembrane helix</keyword>